<dbReference type="EMBL" id="JRES01001575">
    <property type="protein sequence ID" value="KNC21877.1"/>
    <property type="molecule type" value="Genomic_DNA"/>
</dbReference>
<comment type="caution">
    <text evidence="1">The sequence shown here is derived from an EMBL/GenBank/DDBJ whole genome shotgun (WGS) entry which is preliminary data.</text>
</comment>
<sequence>MVCYKKKKKSKVGGPLTSKMKFLNIFFKKFKNKLLNIYLTISFYRLQWVQKYVLPSQNSFSIKNANSAYARIATNPDVENDINNDEDA</sequence>
<dbReference type="OrthoDB" id="409173at2759"/>
<name>A0A0L0BPA6_LUCCU</name>
<keyword evidence="2" id="KW-1185">Reference proteome</keyword>
<organism evidence="1 2">
    <name type="scientific">Lucilia cuprina</name>
    <name type="common">Green bottle fly</name>
    <name type="synonym">Australian sheep blowfly</name>
    <dbReference type="NCBI Taxonomy" id="7375"/>
    <lineage>
        <taxon>Eukaryota</taxon>
        <taxon>Metazoa</taxon>
        <taxon>Ecdysozoa</taxon>
        <taxon>Arthropoda</taxon>
        <taxon>Hexapoda</taxon>
        <taxon>Insecta</taxon>
        <taxon>Pterygota</taxon>
        <taxon>Neoptera</taxon>
        <taxon>Endopterygota</taxon>
        <taxon>Diptera</taxon>
        <taxon>Brachycera</taxon>
        <taxon>Muscomorpha</taxon>
        <taxon>Oestroidea</taxon>
        <taxon>Calliphoridae</taxon>
        <taxon>Luciliinae</taxon>
        <taxon>Lucilia</taxon>
    </lineage>
</organism>
<dbReference type="AlphaFoldDB" id="A0A0L0BPA6"/>
<accession>A0A0L0BPA6</accession>
<evidence type="ECO:0000313" key="2">
    <source>
        <dbReference type="Proteomes" id="UP000037069"/>
    </source>
</evidence>
<gene>
    <name evidence="1" type="ORF">FF38_11464</name>
</gene>
<proteinExistence type="predicted"/>
<dbReference type="Proteomes" id="UP000037069">
    <property type="component" value="Unassembled WGS sequence"/>
</dbReference>
<evidence type="ECO:0000313" key="1">
    <source>
        <dbReference type="EMBL" id="KNC21877.1"/>
    </source>
</evidence>
<reference evidence="1 2" key="1">
    <citation type="journal article" date="2015" name="Nat. Commun.">
        <title>Lucilia cuprina genome unlocks parasitic fly biology to underpin future interventions.</title>
        <authorList>
            <person name="Anstead C.A."/>
            <person name="Korhonen P.K."/>
            <person name="Young N.D."/>
            <person name="Hall R.S."/>
            <person name="Jex A.R."/>
            <person name="Murali S.C."/>
            <person name="Hughes D.S."/>
            <person name="Lee S.F."/>
            <person name="Perry T."/>
            <person name="Stroehlein A.J."/>
            <person name="Ansell B.R."/>
            <person name="Breugelmans B."/>
            <person name="Hofmann A."/>
            <person name="Qu J."/>
            <person name="Dugan S."/>
            <person name="Lee S.L."/>
            <person name="Chao H."/>
            <person name="Dinh H."/>
            <person name="Han Y."/>
            <person name="Doddapaneni H.V."/>
            <person name="Worley K.C."/>
            <person name="Muzny D.M."/>
            <person name="Ioannidis P."/>
            <person name="Waterhouse R.M."/>
            <person name="Zdobnov E.M."/>
            <person name="James P.J."/>
            <person name="Bagnall N.H."/>
            <person name="Kotze A.C."/>
            <person name="Gibbs R.A."/>
            <person name="Richards S."/>
            <person name="Batterham P."/>
            <person name="Gasser R.B."/>
        </authorList>
    </citation>
    <scope>NUCLEOTIDE SEQUENCE [LARGE SCALE GENOMIC DNA]</scope>
    <source>
        <strain evidence="1 2">LS</strain>
        <tissue evidence="1">Full body</tissue>
    </source>
</reference>
<protein>
    <submittedName>
        <fullName evidence="1">Uncharacterized protein</fullName>
    </submittedName>
</protein>
<dbReference type="STRING" id="7375.A0A0L0BPA6"/>